<sequence>MIDIEENPILQEAVGAACEIAENNSITFDKPIILSNQSNLLIHLCPSSLVARVAMTTGTVRKGDAWLKRELAVSTYLAENGAPIIPPSTQLPPGTYEHNGLILSFWEFVEVVKEPVDPFIAGRTLRHCHEVLSNFQGELSILDPLEESQRILPELIKQGAFSNDDASMLISICQKLNSKQIQAPMQPLHGDANFSNVLNTTRGVLWADWEDTFIGPVAWDLACIIARARVFGTEIEQADAALQGYSTNIDKQLLDLLVEARTFQTLLWNYIIGQHDPQSLERLNARLQWFRERESSYS</sequence>
<accession>A0A433VVQ2</accession>
<dbReference type="Gene3D" id="3.90.1200.10">
    <property type="match status" value="1"/>
</dbReference>
<evidence type="ECO:0000259" key="1">
    <source>
        <dbReference type="Pfam" id="PF01636"/>
    </source>
</evidence>
<comment type="caution">
    <text evidence="2">The sequence shown here is derived from an EMBL/GenBank/DDBJ whole genome shotgun (WGS) entry which is preliminary data.</text>
</comment>
<keyword evidence="3" id="KW-1185">Reference proteome</keyword>
<proteinExistence type="predicted"/>
<evidence type="ECO:0000313" key="3">
    <source>
        <dbReference type="Proteomes" id="UP000271624"/>
    </source>
</evidence>
<dbReference type="Proteomes" id="UP000271624">
    <property type="component" value="Unassembled WGS sequence"/>
</dbReference>
<dbReference type="AlphaFoldDB" id="A0A433VVQ2"/>
<dbReference type="RefSeq" id="WP_127078795.1">
    <property type="nucleotide sequence ID" value="NZ_RSCL01000001.1"/>
</dbReference>
<name>A0A433VVQ2_9CYAN</name>
<feature type="domain" description="Aminoglycoside phosphotransferase" evidence="1">
    <location>
        <begin position="69"/>
        <end position="247"/>
    </location>
</feature>
<dbReference type="SUPFAM" id="SSF56112">
    <property type="entry name" value="Protein kinase-like (PK-like)"/>
    <property type="match status" value="1"/>
</dbReference>
<organism evidence="2 3">
    <name type="scientific">Dulcicalothrix desertica PCC 7102</name>
    <dbReference type="NCBI Taxonomy" id="232991"/>
    <lineage>
        <taxon>Bacteria</taxon>
        <taxon>Bacillati</taxon>
        <taxon>Cyanobacteriota</taxon>
        <taxon>Cyanophyceae</taxon>
        <taxon>Nostocales</taxon>
        <taxon>Calotrichaceae</taxon>
        <taxon>Dulcicalothrix</taxon>
    </lineage>
</organism>
<evidence type="ECO:0000313" key="2">
    <source>
        <dbReference type="EMBL" id="RUT10172.1"/>
    </source>
</evidence>
<dbReference type="InterPro" id="IPR002575">
    <property type="entry name" value="Aminoglycoside_PTrfase"/>
</dbReference>
<dbReference type="InterPro" id="IPR011009">
    <property type="entry name" value="Kinase-like_dom_sf"/>
</dbReference>
<reference evidence="2" key="1">
    <citation type="submission" date="2018-12" db="EMBL/GenBank/DDBJ databases">
        <authorList>
            <person name="Will S."/>
            <person name="Neumann-Schaal M."/>
            <person name="Henke P."/>
        </authorList>
    </citation>
    <scope>NUCLEOTIDE SEQUENCE</scope>
    <source>
        <strain evidence="2">PCC 7102</strain>
    </source>
</reference>
<reference evidence="2" key="2">
    <citation type="journal article" date="2019" name="Genome Biol. Evol.">
        <title>Day and night: Metabolic profiles and evolutionary relationships of six axenic non-marine cyanobacteria.</title>
        <authorList>
            <person name="Will S.E."/>
            <person name="Henke P."/>
            <person name="Boedeker C."/>
            <person name="Huang S."/>
            <person name="Brinkmann H."/>
            <person name="Rohde M."/>
            <person name="Jarek M."/>
            <person name="Friedl T."/>
            <person name="Seufert S."/>
            <person name="Schumacher M."/>
            <person name="Overmann J."/>
            <person name="Neumann-Schaal M."/>
            <person name="Petersen J."/>
        </authorList>
    </citation>
    <scope>NUCLEOTIDE SEQUENCE [LARGE SCALE GENOMIC DNA]</scope>
    <source>
        <strain evidence="2">PCC 7102</strain>
    </source>
</reference>
<gene>
    <name evidence="2" type="ORF">DSM106972_006670</name>
</gene>
<protein>
    <recommendedName>
        <fullName evidence="1">Aminoglycoside phosphotransferase domain-containing protein</fullName>
    </recommendedName>
</protein>
<dbReference type="EMBL" id="RSCL01000001">
    <property type="protein sequence ID" value="RUT10172.1"/>
    <property type="molecule type" value="Genomic_DNA"/>
</dbReference>
<dbReference type="Pfam" id="PF01636">
    <property type="entry name" value="APH"/>
    <property type="match status" value="1"/>
</dbReference>
<dbReference type="OrthoDB" id="115252at2"/>